<comment type="caution">
    <text evidence="1">The sequence shown here is derived from an EMBL/GenBank/DDBJ whole genome shotgun (WGS) entry which is preliminary data.</text>
</comment>
<name>A0A7W8XS36_9HYPH</name>
<reference evidence="1 2" key="1">
    <citation type="submission" date="2020-08" db="EMBL/GenBank/DDBJ databases">
        <title>Genomic Encyclopedia of Type Strains, Phase IV (KMG-V): Genome sequencing to study the core and pangenomes of soil and plant-associated prokaryotes.</title>
        <authorList>
            <person name="Whitman W."/>
        </authorList>
    </citation>
    <scope>NUCLEOTIDE SEQUENCE [LARGE SCALE GENOMIC DNA]</scope>
    <source>
        <strain evidence="1 2">SEMIA 4064</strain>
    </source>
</reference>
<dbReference type="AlphaFoldDB" id="A0A7W8XS36"/>
<dbReference type="Proteomes" id="UP000549882">
    <property type="component" value="Unassembled WGS sequence"/>
</dbReference>
<evidence type="ECO:0008006" key="3">
    <source>
        <dbReference type="Google" id="ProtNLM"/>
    </source>
</evidence>
<protein>
    <recommendedName>
        <fullName evidence="3">Type II toxin-antitoxin system VapC family toxin</fullName>
    </recommendedName>
</protein>
<keyword evidence="2" id="KW-1185">Reference proteome</keyword>
<accession>A0A7W8XS36</accession>
<evidence type="ECO:0000313" key="2">
    <source>
        <dbReference type="Proteomes" id="UP000549882"/>
    </source>
</evidence>
<organism evidence="1 2">
    <name type="scientific">Rhizobium paranaense</name>
    <dbReference type="NCBI Taxonomy" id="1650438"/>
    <lineage>
        <taxon>Bacteria</taxon>
        <taxon>Pseudomonadati</taxon>
        <taxon>Pseudomonadota</taxon>
        <taxon>Alphaproteobacteria</taxon>
        <taxon>Hyphomicrobiales</taxon>
        <taxon>Rhizobiaceae</taxon>
        <taxon>Rhizobium/Agrobacterium group</taxon>
        <taxon>Rhizobium</taxon>
    </lineage>
</organism>
<dbReference type="Gene3D" id="3.40.50.1010">
    <property type="entry name" value="5'-nuclease"/>
    <property type="match status" value="1"/>
</dbReference>
<dbReference type="EMBL" id="JACHBI010000005">
    <property type="protein sequence ID" value="MBB5574395.1"/>
    <property type="molecule type" value="Genomic_DNA"/>
</dbReference>
<dbReference type="RefSeq" id="WP_183938090.1">
    <property type="nucleotide sequence ID" value="NZ_JACHBI010000005.1"/>
</dbReference>
<proteinExistence type="predicted"/>
<sequence length="140" mass="15431">MFLLSTQALMDIICENPDVTGWIRPVPAQNIHASVVSVAHVQAEILATPLEEGREVMDLALRAFVSFARRNNALELFDEGAGAVFSRIAPRDLQVDGDEDLGDMSRMVVATAIDRNLVLIEGSQPYHGQIDGLRVEDPYR</sequence>
<evidence type="ECO:0000313" key="1">
    <source>
        <dbReference type="EMBL" id="MBB5574395.1"/>
    </source>
</evidence>
<gene>
    <name evidence="1" type="ORF">GGD50_003022</name>
</gene>